<dbReference type="Pfam" id="PF20628">
    <property type="entry name" value="Dyp_perox_C"/>
    <property type="match status" value="1"/>
</dbReference>
<dbReference type="Proteomes" id="UP000178129">
    <property type="component" value="Unassembled WGS sequence"/>
</dbReference>
<evidence type="ECO:0000256" key="7">
    <source>
        <dbReference type="ARBA" id="ARBA00023004"/>
    </source>
</evidence>
<keyword evidence="6" id="KW-0560">Oxidoreductase</keyword>
<gene>
    <name evidence="11" type="ORF">RCO7_08345</name>
</gene>
<evidence type="ECO:0000259" key="9">
    <source>
        <dbReference type="Pfam" id="PF20628"/>
    </source>
</evidence>
<comment type="similarity">
    <text evidence="8">Belongs to the DyP-type peroxidase family.</text>
</comment>
<evidence type="ECO:0000313" key="12">
    <source>
        <dbReference type="Proteomes" id="UP000178129"/>
    </source>
</evidence>
<keyword evidence="3" id="KW-0349">Heme</keyword>
<dbReference type="PROSITE" id="PS51404">
    <property type="entry name" value="DYP_PEROXIDASE"/>
    <property type="match status" value="1"/>
</dbReference>
<dbReference type="InterPro" id="IPR049509">
    <property type="entry name" value="DyP_N"/>
</dbReference>
<dbReference type="InterPro" id="IPR011008">
    <property type="entry name" value="Dimeric_a/b-barrel"/>
</dbReference>
<keyword evidence="12" id="KW-1185">Reference proteome</keyword>
<comment type="cofactor">
    <cofactor evidence="1">
        <name>heme b</name>
        <dbReference type="ChEBI" id="CHEBI:60344"/>
    </cofactor>
</comment>
<dbReference type="GO" id="GO:0020037">
    <property type="term" value="F:heme binding"/>
    <property type="evidence" value="ECO:0007669"/>
    <property type="project" value="InterPro"/>
</dbReference>
<dbReference type="GO" id="GO:0004601">
    <property type="term" value="F:peroxidase activity"/>
    <property type="evidence" value="ECO:0007669"/>
    <property type="project" value="UniProtKB-KW"/>
</dbReference>
<feature type="domain" description="DyP dimeric alpha+beta barrel" evidence="10">
    <location>
        <begin position="117"/>
        <end position="238"/>
    </location>
</feature>
<dbReference type="InterPro" id="IPR048328">
    <property type="entry name" value="Dyp_perox_C"/>
</dbReference>
<dbReference type="SUPFAM" id="SSF54909">
    <property type="entry name" value="Dimeric alpha+beta barrel"/>
    <property type="match status" value="1"/>
</dbReference>
<evidence type="ECO:0000256" key="4">
    <source>
        <dbReference type="ARBA" id="ARBA00022723"/>
    </source>
</evidence>
<keyword evidence="2" id="KW-0575">Peroxidase</keyword>
<dbReference type="GO" id="GO:0046872">
    <property type="term" value="F:metal ion binding"/>
    <property type="evidence" value="ECO:0007669"/>
    <property type="project" value="UniProtKB-KW"/>
</dbReference>
<accession>A0A1E1KQI3</accession>
<name>A0A1E1KQI3_9HELO</name>
<evidence type="ECO:0000256" key="8">
    <source>
        <dbReference type="ARBA" id="ARBA00025737"/>
    </source>
</evidence>
<dbReference type="InterPro" id="IPR006314">
    <property type="entry name" value="Dyp_peroxidase"/>
</dbReference>
<evidence type="ECO:0000259" key="10">
    <source>
        <dbReference type="Pfam" id="PF21105"/>
    </source>
</evidence>
<keyword evidence="5" id="KW-0732">Signal</keyword>
<reference evidence="12" key="1">
    <citation type="submission" date="2016-03" db="EMBL/GenBank/DDBJ databases">
        <authorList>
            <person name="Ploux O."/>
        </authorList>
    </citation>
    <scope>NUCLEOTIDE SEQUENCE [LARGE SCALE GENOMIC DNA]</scope>
    <source>
        <strain evidence="12">UK7</strain>
    </source>
</reference>
<keyword evidence="4" id="KW-0479">Metal-binding</keyword>
<dbReference type="PANTHER" id="PTHR30521">
    <property type="entry name" value="DEFERROCHELATASE/PEROXIDASE"/>
    <property type="match status" value="1"/>
</dbReference>
<evidence type="ECO:0000256" key="1">
    <source>
        <dbReference type="ARBA" id="ARBA00001970"/>
    </source>
</evidence>
<evidence type="ECO:0000313" key="11">
    <source>
        <dbReference type="EMBL" id="CZT00265.1"/>
    </source>
</evidence>
<proteinExistence type="inferred from homology"/>
<evidence type="ECO:0000256" key="6">
    <source>
        <dbReference type="ARBA" id="ARBA00023002"/>
    </source>
</evidence>
<dbReference type="Pfam" id="PF21105">
    <property type="entry name" value="DyP_N"/>
    <property type="match status" value="1"/>
</dbReference>
<dbReference type="EMBL" id="FJUW01000019">
    <property type="protein sequence ID" value="CZT00265.1"/>
    <property type="molecule type" value="Genomic_DNA"/>
</dbReference>
<evidence type="ECO:0000256" key="5">
    <source>
        <dbReference type="ARBA" id="ARBA00022729"/>
    </source>
</evidence>
<dbReference type="STRING" id="914237.A0A1E1KQI3"/>
<dbReference type="PANTHER" id="PTHR30521:SF4">
    <property type="entry name" value="DEFERROCHELATASE"/>
    <property type="match status" value="1"/>
</dbReference>
<dbReference type="AlphaFoldDB" id="A0A1E1KQI3"/>
<dbReference type="InParanoid" id="A0A1E1KQI3"/>
<evidence type="ECO:0008006" key="13">
    <source>
        <dbReference type="Google" id="ProtNLM"/>
    </source>
</evidence>
<evidence type="ECO:0000256" key="2">
    <source>
        <dbReference type="ARBA" id="ARBA00022559"/>
    </source>
</evidence>
<evidence type="ECO:0000256" key="3">
    <source>
        <dbReference type="ARBA" id="ARBA00022617"/>
    </source>
</evidence>
<keyword evidence="7" id="KW-0408">Iron</keyword>
<comment type="caution">
    <text evidence="11">The sequence shown here is derived from an EMBL/GenBank/DDBJ whole genome shotgun (WGS) entry which is preliminary data.</text>
</comment>
<organism evidence="11 12">
    <name type="scientific">Rhynchosporium graminicola</name>
    <dbReference type="NCBI Taxonomy" id="2792576"/>
    <lineage>
        <taxon>Eukaryota</taxon>
        <taxon>Fungi</taxon>
        <taxon>Dikarya</taxon>
        <taxon>Ascomycota</taxon>
        <taxon>Pezizomycotina</taxon>
        <taxon>Leotiomycetes</taxon>
        <taxon>Helotiales</taxon>
        <taxon>Ploettnerulaceae</taxon>
        <taxon>Rhynchosporium</taxon>
    </lineage>
</organism>
<sequence>MIQRRAGKEAQGNSYSAFYEREKWRIAAPAWIPLISSGSQGVIKPRHITNRVDVLLASGHMPHCVRCKLGRLVFFVRDRRVRPRREPPNATKQDYWEDCSNIPTEAKSCMRYEKCSQATAELCKGLKAEETFSYKGLRALGIKDRIGDTVFEKGMVADADGEDRDQDVDGRPTKYLNDDLSQWEPKFRDETIHGVIIVTGSSHPKLQKTLEKVKKVFKVGTKVASITEVTQVEGHVRPGDIAGHEHFGFADGIAQPAVDSVPTVVHRGADTVHQGIILVGRSGDSIKEQRPSWALDGSFLAFRKLKQNVPEFQKFLDLEAQNTGLSAELLGAKLVGRYKSGAPVENFPKEEQFSTSKVASKDPSANDNFRYQQDVKQSHCPYAAHTRKTNPRDDIAFNTDAHQVHRIIRRGIQYGPEVTDEEEATSTSSTDPKLERGLLFACYQSNLSNGFQFIQKFWANNSGFPFNKVDAPKPGFDPIIGANHFNKPEPNRDFVGFDESQQEKRLDLTDDWVISKGGEYFFSPSISALQETFAQAA</sequence>
<protein>
    <recommendedName>
        <fullName evidence="13">Dye-decolorizing peroxidase msp1</fullName>
    </recommendedName>
</protein>
<dbReference type="GO" id="GO:0005829">
    <property type="term" value="C:cytosol"/>
    <property type="evidence" value="ECO:0007669"/>
    <property type="project" value="TreeGrafter"/>
</dbReference>
<feature type="domain" description="Dyp-type peroxidase C-terminal" evidence="9">
    <location>
        <begin position="288"/>
        <end position="460"/>
    </location>
</feature>
<dbReference type="NCBIfam" id="TIGR01413">
    <property type="entry name" value="Dyp_perox_fam"/>
    <property type="match status" value="1"/>
</dbReference>